<accession>A0A081CX33</accession>
<dbReference type="EMBL" id="BBJU01000015">
    <property type="protein sequence ID" value="GAK71229.1"/>
    <property type="molecule type" value="Genomic_DNA"/>
</dbReference>
<dbReference type="GO" id="GO:0003735">
    <property type="term" value="F:structural constituent of ribosome"/>
    <property type="evidence" value="ECO:0007669"/>
    <property type="project" value="InterPro"/>
</dbReference>
<organism evidence="6 7">
    <name type="scientific">Agrobacterium rubi TR3 = NBRC 13261</name>
    <dbReference type="NCBI Taxonomy" id="1368415"/>
    <lineage>
        <taxon>Bacteria</taxon>
        <taxon>Pseudomonadati</taxon>
        <taxon>Pseudomonadota</taxon>
        <taxon>Alphaproteobacteria</taxon>
        <taxon>Hyphomicrobiales</taxon>
        <taxon>Rhizobiaceae</taxon>
        <taxon>Rhizobium/Agrobacterium group</taxon>
        <taxon>Agrobacterium</taxon>
    </lineage>
</organism>
<comment type="caution">
    <text evidence="6">The sequence shown here is derived from an EMBL/GenBank/DDBJ whole genome shotgun (WGS) entry which is preliminary data.</text>
</comment>
<evidence type="ECO:0000256" key="3">
    <source>
        <dbReference type="ARBA" id="ARBA00023274"/>
    </source>
</evidence>
<dbReference type="RefSeq" id="WP_042618527.1">
    <property type="nucleotide sequence ID" value="NZ_BBJU01000015.1"/>
</dbReference>
<dbReference type="PANTHER" id="PTHR10916">
    <property type="entry name" value="60S RIBOSOMAL PROTEIN L35/50S RIBOSOMAL PROTEIN L29"/>
    <property type="match status" value="1"/>
</dbReference>
<evidence type="ECO:0000313" key="6">
    <source>
        <dbReference type="EMBL" id="GAK71229.1"/>
    </source>
</evidence>
<name>A0A081CX33_9HYPH</name>
<dbReference type="CDD" id="cd00427">
    <property type="entry name" value="Ribosomal_L29_HIP"/>
    <property type="match status" value="1"/>
</dbReference>
<evidence type="ECO:0000256" key="5">
    <source>
        <dbReference type="HAMAP-Rule" id="MF_00374"/>
    </source>
</evidence>
<dbReference type="Pfam" id="PF00831">
    <property type="entry name" value="Ribosomal_L29"/>
    <property type="match status" value="1"/>
</dbReference>
<evidence type="ECO:0000256" key="2">
    <source>
        <dbReference type="ARBA" id="ARBA00022980"/>
    </source>
</evidence>
<dbReference type="PANTHER" id="PTHR10916:SF0">
    <property type="entry name" value="LARGE RIBOSOMAL SUBUNIT PROTEIN UL29C"/>
    <property type="match status" value="1"/>
</dbReference>
<dbReference type="InterPro" id="IPR001854">
    <property type="entry name" value="Ribosomal_uL29"/>
</dbReference>
<comment type="similarity">
    <text evidence="1 5">Belongs to the universal ribosomal protein uL29 family.</text>
</comment>
<dbReference type="AlphaFoldDB" id="A0A081CX33"/>
<dbReference type="FunFam" id="1.10.287.310:FF:000001">
    <property type="entry name" value="50S ribosomal protein L29"/>
    <property type="match status" value="1"/>
</dbReference>
<dbReference type="Gene3D" id="1.10.287.310">
    <property type="match status" value="1"/>
</dbReference>
<evidence type="ECO:0000313" key="7">
    <source>
        <dbReference type="Proteomes" id="UP000028701"/>
    </source>
</evidence>
<dbReference type="NCBIfam" id="TIGR00012">
    <property type="entry name" value="L29"/>
    <property type="match status" value="1"/>
</dbReference>
<dbReference type="GO" id="GO:0022625">
    <property type="term" value="C:cytosolic large ribosomal subunit"/>
    <property type="evidence" value="ECO:0007669"/>
    <property type="project" value="TreeGrafter"/>
</dbReference>
<dbReference type="InterPro" id="IPR050063">
    <property type="entry name" value="Ribosomal_protein_uL29"/>
</dbReference>
<gene>
    <name evidence="5 6" type="primary">rpmC</name>
    <name evidence="6" type="ORF">RRU01S_15_01540</name>
</gene>
<proteinExistence type="inferred from homology"/>
<evidence type="ECO:0000256" key="4">
    <source>
        <dbReference type="ARBA" id="ARBA00035204"/>
    </source>
</evidence>
<dbReference type="SUPFAM" id="SSF46561">
    <property type="entry name" value="Ribosomal protein L29 (L29p)"/>
    <property type="match status" value="1"/>
</dbReference>
<keyword evidence="2 5" id="KW-0689">Ribosomal protein</keyword>
<reference evidence="6 7" key="1">
    <citation type="submission" date="2014-08" db="EMBL/GenBank/DDBJ databases">
        <title>Whole genome shotgun sequence of Rhizobium rubi NBRC 13261.</title>
        <authorList>
            <person name="Katano-Makiyama Y."/>
            <person name="Hosoyama A."/>
            <person name="Hashimoto M."/>
            <person name="Hosoyama Y."/>
            <person name="Noguchi M."/>
            <person name="Tsuchikane K."/>
            <person name="Uohara A."/>
            <person name="Ohji S."/>
            <person name="Ichikawa N."/>
            <person name="Kimura A."/>
            <person name="Yamazoe A."/>
            <person name="Fujita N."/>
        </authorList>
    </citation>
    <scope>NUCLEOTIDE SEQUENCE [LARGE SCALE GENOMIC DNA]</scope>
    <source>
        <strain evidence="6 7">NBRC 13261</strain>
    </source>
</reference>
<dbReference type="PROSITE" id="PS00579">
    <property type="entry name" value="RIBOSOMAL_L29"/>
    <property type="match status" value="1"/>
</dbReference>
<dbReference type="InterPro" id="IPR018254">
    <property type="entry name" value="Ribosomal_uL29_CS"/>
</dbReference>
<protein>
    <recommendedName>
        <fullName evidence="4 5">Large ribosomal subunit protein uL29</fullName>
    </recommendedName>
</protein>
<evidence type="ECO:0000256" key="1">
    <source>
        <dbReference type="ARBA" id="ARBA00009254"/>
    </source>
</evidence>
<sequence>MKAEDVRGLSADQLKDKLADLKKEQFNLRFQKATGQLEKSSRIDEVRKDIARVKTIARQKAAEAKA</sequence>
<dbReference type="GO" id="GO:0006412">
    <property type="term" value="P:translation"/>
    <property type="evidence" value="ECO:0007669"/>
    <property type="project" value="UniProtKB-UniRule"/>
</dbReference>
<dbReference type="eggNOG" id="COG0255">
    <property type="taxonomic scope" value="Bacteria"/>
</dbReference>
<dbReference type="OrthoDB" id="9815192at2"/>
<dbReference type="Proteomes" id="UP000028701">
    <property type="component" value="Unassembled WGS sequence"/>
</dbReference>
<keyword evidence="3 5" id="KW-0687">Ribonucleoprotein</keyword>
<dbReference type="InterPro" id="IPR036049">
    <property type="entry name" value="Ribosomal_uL29_sf"/>
</dbReference>
<dbReference type="HAMAP" id="MF_00374">
    <property type="entry name" value="Ribosomal_uL29"/>
    <property type="match status" value="1"/>
</dbReference>
<dbReference type="GeneID" id="86880489"/>